<dbReference type="InterPro" id="IPR013078">
    <property type="entry name" value="His_Pase_superF_clade-1"/>
</dbReference>
<feature type="region of interest" description="Disordered" evidence="7">
    <location>
        <begin position="769"/>
        <end position="788"/>
    </location>
</feature>
<dbReference type="GO" id="GO:0006000">
    <property type="term" value="P:fructose metabolic process"/>
    <property type="evidence" value="ECO:0007669"/>
    <property type="project" value="InterPro"/>
</dbReference>
<evidence type="ECO:0000256" key="8">
    <source>
        <dbReference type="SAM" id="Phobius"/>
    </source>
</evidence>
<dbReference type="FunFam" id="3.40.50.300:FF:000644">
    <property type="entry name" value="GpmB, Fructose-2,6-bisphosphatase"/>
    <property type="match status" value="1"/>
</dbReference>
<dbReference type="SUPFAM" id="SSF52540">
    <property type="entry name" value="P-loop containing nucleoside triphosphate hydrolases"/>
    <property type="match status" value="1"/>
</dbReference>
<dbReference type="GO" id="GO:0006003">
    <property type="term" value="P:fructose 2,6-bisphosphate metabolic process"/>
    <property type="evidence" value="ECO:0007669"/>
    <property type="project" value="InterPro"/>
</dbReference>
<keyword evidence="8" id="KW-0472">Membrane</keyword>
<dbReference type="GO" id="GO:0004331">
    <property type="term" value="F:fructose-2,6-bisphosphate 2-phosphatase activity"/>
    <property type="evidence" value="ECO:0007669"/>
    <property type="project" value="UniProtKB-EC"/>
</dbReference>
<evidence type="ECO:0000313" key="11">
    <source>
        <dbReference type="EMBL" id="GAW07791.1"/>
    </source>
</evidence>
<evidence type="ECO:0000313" key="12">
    <source>
        <dbReference type="Proteomes" id="UP000188533"/>
    </source>
</evidence>
<dbReference type="Gene3D" id="3.40.50.300">
    <property type="entry name" value="P-loop containing nucleotide triphosphate hydrolases"/>
    <property type="match status" value="1"/>
</dbReference>
<comment type="similarity">
    <text evidence="1">In the C-terminal section; belongs to the phosphoglycerate mutase family.</text>
</comment>
<dbReference type="FunFam" id="3.40.50.1240:FF:000005">
    <property type="entry name" value="GpmB, Fructose-2,6-bisphosphatase"/>
    <property type="match status" value="1"/>
</dbReference>
<comment type="caution">
    <text evidence="11">The sequence shown here is derived from an EMBL/GenBank/DDBJ whole genome shotgun (WGS) entry which is preliminary data.</text>
</comment>
<dbReference type="Pfam" id="PF10277">
    <property type="entry name" value="Frag1"/>
    <property type="match status" value="1"/>
</dbReference>
<sequence length="800" mass="90653">MAIFSHQRHHWAYVWIPIVGAFIWFGTLWAMLITWLATGRPHYVSMAANQHVPFISDIAADILKPLFITSCTITAISFILDLIIERYLRHSGRLMPNMRTRERVFSSLAILGSVIGGAGLILLSIFDTRRHKTLHDSFLLVFIVGVALSAIFTVVEFRWIYKDFQYAPLLKRSYWMKSIIAGILIILAFAFAGTEFKVVNVGGIFEWIIAMGFTFYLLTFYYDLRQSKGTFDTDEAEDVDVDDYDEEVMMKTIPGETKGWGEDVEDQASGLANKDLARASDALENMQASGELAPVVTVAPASPNVPPALFGAGGPMLKRFDESTVASRKGSNAPSPPPSVKGIGKKVAKPDYSEQKIVVAMVGLPARGKSYLSNKLMIYLRWLEYDVKVFNVGQLRRTKARQKAQKLGVKENHTAEFFSHSNAQATQSRDKLAEESLEMLIQWLKEGGNVGIHDATNSTKDRRAKIEARLAKEKGMTLIFLESFCDDPATIAANVELKVSQGDPDYKDMSPDEARKDFLRRISEYEKVYETITEPHLSYLRIKNVGEEVTMSRINGYLSSRIAFYLMNLHIRPRNIFFSRHGESQYNVEGKIGGDSLLSSRGMQYAKALPALITDNIGEKPLTVWTSTLKRTIQTAQYLPYTKLTWKSLDELDAGVCDGMTYEEIEQAYPDDYANRDEDKFNYRYRGGESYRDVVVRLEPVIMELERQENILIIGHQAILRCLYAYFHHLPQTDLPYIKIPLHTVIKLTPKAYGCDEERYTLPINAVDTHRPKPKAAKQPSTHSTTQRQYFVEEEIKPLA</sequence>
<keyword evidence="8" id="KW-1133">Transmembrane helix</keyword>
<dbReference type="GO" id="GO:0003873">
    <property type="term" value="F:6-phosphofructo-2-kinase activity"/>
    <property type="evidence" value="ECO:0007669"/>
    <property type="project" value="InterPro"/>
</dbReference>
<keyword evidence="11" id="KW-0808">Transferase</keyword>
<dbReference type="PRINTS" id="PR00991">
    <property type="entry name" value="6PFRUCTKNASE"/>
</dbReference>
<keyword evidence="8" id="KW-0812">Transmembrane</keyword>
<dbReference type="InterPro" id="IPR003094">
    <property type="entry name" value="6Pfruct_kin"/>
</dbReference>
<dbReference type="PANTHER" id="PTHR10606:SF44">
    <property type="entry name" value="6-PHOSPHOFRUCTO 2-KINASE_FRUCTOSE 2,6-BISPHOSPHATASE LONG FORM"/>
    <property type="match status" value="1"/>
</dbReference>
<feature type="domain" description="6-phosphofructo-2-kinase" evidence="9">
    <location>
        <begin position="350"/>
        <end position="573"/>
    </location>
</feature>
<dbReference type="InterPro" id="IPR019402">
    <property type="entry name" value="CWH43_N"/>
</dbReference>
<feature type="transmembrane region" description="Helical" evidence="8">
    <location>
        <begin position="104"/>
        <end position="126"/>
    </location>
</feature>
<feature type="transmembrane region" description="Helical" evidence="8">
    <location>
        <begin position="66"/>
        <end position="84"/>
    </location>
</feature>
<evidence type="ECO:0000256" key="1">
    <source>
        <dbReference type="ARBA" id="ARBA00008408"/>
    </source>
</evidence>
<dbReference type="SUPFAM" id="SSF53254">
    <property type="entry name" value="Phosphoglycerate mutase-like"/>
    <property type="match status" value="1"/>
</dbReference>
<evidence type="ECO:0000256" key="2">
    <source>
        <dbReference type="ARBA" id="ARBA00013067"/>
    </source>
</evidence>
<dbReference type="CDD" id="cd07067">
    <property type="entry name" value="HP_PGM_like"/>
    <property type="match status" value="1"/>
</dbReference>
<organism evidence="11 12">
    <name type="scientific">Lentinula edodes</name>
    <name type="common">Shiitake mushroom</name>
    <name type="synonym">Lentinus edodes</name>
    <dbReference type="NCBI Taxonomy" id="5353"/>
    <lineage>
        <taxon>Eukaryota</taxon>
        <taxon>Fungi</taxon>
        <taxon>Dikarya</taxon>
        <taxon>Basidiomycota</taxon>
        <taxon>Agaricomycotina</taxon>
        <taxon>Agaricomycetes</taxon>
        <taxon>Agaricomycetidae</taxon>
        <taxon>Agaricales</taxon>
        <taxon>Marasmiineae</taxon>
        <taxon>Omphalotaceae</taxon>
        <taxon>Lentinula</taxon>
    </lineage>
</organism>
<dbReference type="PANTHER" id="PTHR10606">
    <property type="entry name" value="6-PHOSPHOFRUCTO-2-KINASE/FRUCTOSE-2,6-BISPHOSPHATASE"/>
    <property type="match status" value="1"/>
</dbReference>
<evidence type="ECO:0000259" key="10">
    <source>
        <dbReference type="Pfam" id="PF10277"/>
    </source>
</evidence>
<dbReference type="Pfam" id="PF00300">
    <property type="entry name" value="His_Phos_1"/>
    <property type="match status" value="1"/>
</dbReference>
<keyword evidence="4" id="KW-0378">Hydrolase</keyword>
<keyword evidence="11" id="KW-0418">Kinase</keyword>
<gene>
    <name evidence="11" type="ORF">LENED_009803</name>
</gene>
<dbReference type="Pfam" id="PF01591">
    <property type="entry name" value="6PF2K"/>
    <property type="match status" value="1"/>
</dbReference>
<dbReference type="InterPro" id="IPR013079">
    <property type="entry name" value="6Phosfructo_kin"/>
</dbReference>
<dbReference type="EMBL" id="BDGU01000501">
    <property type="protein sequence ID" value="GAW07791.1"/>
    <property type="molecule type" value="Genomic_DNA"/>
</dbReference>
<evidence type="ECO:0000256" key="5">
    <source>
        <dbReference type="ARBA" id="ARBA00022840"/>
    </source>
</evidence>
<dbReference type="STRING" id="5353.A0A1Q3EKS7"/>
<dbReference type="GO" id="GO:0005829">
    <property type="term" value="C:cytosol"/>
    <property type="evidence" value="ECO:0007669"/>
    <property type="project" value="TreeGrafter"/>
</dbReference>
<dbReference type="InterPro" id="IPR027417">
    <property type="entry name" value="P-loop_NTPase"/>
</dbReference>
<dbReference type="EC" id="3.1.3.46" evidence="2"/>
<feature type="binding site" evidence="6">
    <location>
        <begin position="580"/>
        <end position="587"/>
    </location>
    <ligand>
        <name>substrate</name>
    </ligand>
</feature>
<dbReference type="AlphaFoldDB" id="A0A1Q3EKS7"/>
<evidence type="ECO:0000256" key="7">
    <source>
        <dbReference type="SAM" id="MobiDB-lite"/>
    </source>
</evidence>
<protein>
    <recommendedName>
        <fullName evidence="2">fructose-2,6-bisphosphate 2-phosphatase</fullName>
        <ecNumber evidence="2">3.1.3.46</ecNumber>
    </recommendedName>
</protein>
<keyword evidence="5" id="KW-0067">ATP-binding</keyword>
<dbReference type="GO" id="GO:0005524">
    <property type="term" value="F:ATP binding"/>
    <property type="evidence" value="ECO:0007669"/>
    <property type="project" value="UniProtKB-KW"/>
</dbReference>
<evidence type="ECO:0000256" key="3">
    <source>
        <dbReference type="ARBA" id="ARBA00022741"/>
    </source>
</evidence>
<feature type="transmembrane region" description="Helical" evidence="8">
    <location>
        <begin position="138"/>
        <end position="161"/>
    </location>
</feature>
<name>A0A1Q3EKS7_LENED</name>
<dbReference type="SMART" id="SM00855">
    <property type="entry name" value="PGAM"/>
    <property type="match status" value="1"/>
</dbReference>
<feature type="region of interest" description="Disordered" evidence="7">
    <location>
        <begin position="324"/>
        <end position="346"/>
    </location>
</feature>
<feature type="transmembrane region" description="Helical" evidence="8">
    <location>
        <begin position="204"/>
        <end position="222"/>
    </location>
</feature>
<evidence type="ECO:0000256" key="6">
    <source>
        <dbReference type="PIRSR" id="PIRSR613078-2"/>
    </source>
</evidence>
<keyword evidence="3" id="KW-0547">Nucleotide-binding</keyword>
<evidence type="ECO:0000259" key="9">
    <source>
        <dbReference type="Pfam" id="PF01591"/>
    </source>
</evidence>
<proteinExistence type="inferred from homology"/>
<dbReference type="Proteomes" id="UP000188533">
    <property type="component" value="Unassembled WGS sequence"/>
</dbReference>
<dbReference type="Gene3D" id="3.40.50.1240">
    <property type="entry name" value="Phosphoglycerate mutase-like"/>
    <property type="match status" value="1"/>
</dbReference>
<feature type="transmembrane region" description="Helical" evidence="8">
    <location>
        <begin position="173"/>
        <end position="192"/>
    </location>
</feature>
<dbReference type="InterPro" id="IPR029033">
    <property type="entry name" value="His_PPase_superfam"/>
</dbReference>
<keyword evidence="12" id="KW-1185">Reference proteome</keyword>
<reference evidence="11 12" key="1">
    <citation type="submission" date="2016-08" db="EMBL/GenBank/DDBJ databases">
        <authorList>
            <consortium name="Lentinula edodes genome sequencing consortium"/>
            <person name="Sakamoto Y."/>
            <person name="Nakade K."/>
            <person name="Sato S."/>
            <person name="Yoshida Y."/>
            <person name="Miyazaki K."/>
            <person name="Natsume S."/>
            <person name="Konno N."/>
        </authorList>
    </citation>
    <scope>NUCLEOTIDE SEQUENCE [LARGE SCALE GENOMIC DNA]</scope>
    <source>
        <strain evidence="11 12">NBRC 111202</strain>
    </source>
</reference>
<feature type="domain" description="CWH43-like N-terminal" evidence="10">
    <location>
        <begin position="13"/>
        <end position="226"/>
    </location>
</feature>
<feature type="compositionally biased region" description="Polar residues" evidence="7">
    <location>
        <begin position="779"/>
        <end position="788"/>
    </location>
</feature>
<evidence type="ECO:0000256" key="4">
    <source>
        <dbReference type="ARBA" id="ARBA00022801"/>
    </source>
</evidence>
<feature type="binding site" evidence="6">
    <location>
        <position position="631"/>
    </location>
    <ligand>
        <name>substrate</name>
    </ligand>
</feature>
<feature type="compositionally biased region" description="Polar residues" evidence="7">
    <location>
        <begin position="324"/>
        <end position="333"/>
    </location>
</feature>
<accession>A0A1Q3EKS7</accession>
<reference evidence="11 12" key="2">
    <citation type="submission" date="2017-02" db="EMBL/GenBank/DDBJ databases">
        <title>A genome survey and senescence transcriptome analysis in Lentinula edodes.</title>
        <authorList>
            <person name="Sakamoto Y."/>
            <person name="Nakade K."/>
            <person name="Sato S."/>
            <person name="Yoshida Y."/>
            <person name="Miyazaki K."/>
            <person name="Natsume S."/>
            <person name="Konno N."/>
        </authorList>
    </citation>
    <scope>NUCLEOTIDE SEQUENCE [LARGE SCALE GENOMIC DNA]</scope>
    <source>
        <strain evidence="11 12">NBRC 111202</strain>
    </source>
</reference>
<feature type="transmembrane region" description="Helical" evidence="8">
    <location>
        <begin position="12"/>
        <end position="37"/>
    </location>
</feature>